<dbReference type="Proteomes" id="UP001200307">
    <property type="component" value="Unassembled WGS sequence"/>
</dbReference>
<dbReference type="RefSeq" id="WP_233338749.1">
    <property type="nucleotide sequence ID" value="NZ_JAJTVO010000005.1"/>
</dbReference>
<dbReference type="EMBL" id="JAJTVO010000005">
    <property type="protein sequence ID" value="MCE4121449.1"/>
    <property type="molecule type" value="Genomic_DNA"/>
</dbReference>
<keyword evidence="1" id="KW-0732">Signal</keyword>
<sequence length="170" mass="18699">MVKQVVFLVMAAMAMGACSTEQNVMEQVRMSDVVNSGCTSSFSATESRPEYYKAEKEKPTQMSVSVDAKGVAHFQVTDLQANCAVNGFSPQVHAQDGEIRIVLIPLGDSTIEADCMCNYNVSFNLSNLVSGTYHVMVYRSDFSGKYDSAKPCYEGNMSFVPNKNMEIELK</sequence>
<evidence type="ECO:0000313" key="2">
    <source>
        <dbReference type="EMBL" id="MCE4121449.1"/>
    </source>
</evidence>
<comment type="caution">
    <text evidence="2">The sequence shown here is derived from an EMBL/GenBank/DDBJ whole genome shotgun (WGS) entry which is preliminary data.</text>
</comment>
<name>A0AAW4YJ52_9BACT</name>
<accession>A0AAW4YJ52</accession>
<dbReference type="AlphaFoldDB" id="A0AAW4YJ52"/>
<feature type="signal peptide" evidence="1">
    <location>
        <begin position="1"/>
        <end position="19"/>
    </location>
</feature>
<evidence type="ECO:0008006" key="4">
    <source>
        <dbReference type="Google" id="ProtNLM"/>
    </source>
</evidence>
<feature type="chain" id="PRO_5043711432" description="Lipoprotein" evidence="1">
    <location>
        <begin position="20"/>
        <end position="170"/>
    </location>
</feature>
<organism evidence="2 3">
    <name type="scientific">Segatella copri</name>
    <dbReference type="NCBI Taxonomy" id="165179"/>
    <lineage>
        <taxon>Bacteria</taxon>
        <taxon>Pseudomonadati</taxon>
        <taxon>Bacteroidota</taxon>
        <taxon>Bacteroidia</taxon>
        <taxon>Bacteroidales</taxon>
        <taxon>Prevotellaceae</taxon>
        <taxon>Segatella</taxon>
    </lineage>
</organism>
<gene>
    <name evidence="2" type="ORF">LYY06_04090</name>
</gene>
<evidence type="ECO:0000256" key="1">
    <source>
        <dbReference type="SAM" id="SignalP"/>
    </source>
</evidence>
<reference evidence="2" key="1">
    <citation type="submission" date="2021-12" db="EMBL/GenBank/DDBJ databases">
        <authorList>
            <person name="Lv X."/>
        </authorList>
    </citation>
    <scope>NUCLEOTIDE SEQUENCE</scope>
    <source>
        <strain evidence="2">HF2106</strain>
    </source>
</reference>
<dbReference type="PROSITE" id="PS51257">
    <property type="entry name" value="PROKAR_LIPOPROTEIN"/>
    <property type="match status" value="1"/>
</dbReference>
<proteinExistence type="predicted"/>
<protein>
    <recommendedName>
        <fullName evidence="4">Lipoprotein</fullName>
    </recommendedName>
</protein>
<evidence type="ECO:0000313" key="3">
    <source>
        <dbReference type="Proteomes" id="UP001200307"/>
    </source>
</evidence>